<feature type="compositionally biased region" description="Low complexity" evidence="1">
    <location>
        <begin position="106"/>
        <end position="146"/>
    </location>
</feature>
<proteinExistence type="predicted"/>
<keyword evidence="3" id="KW-1185">Reference proteome</keyword>
<feature type="region of interest" description="Disordered" evidence="1">
    <location>
        <begin position="206"/>
        <end position="282"/>
    </location>
</feature>
<feature type="compositionally biased region" description="Low complexity" evidence="1">
    <location>
        <begin position="156"/>
        <end position="174"/>
    </location>
</feature>
<feature type="region of interest" description="Disordered" evidence="1">
    <location>
        <begin position="106"/>
        <end position="194"/>
    </location>
</feature>
<name>A0ABN8B3J8_CHISP</name>
<organism evidence="2 3">
    <name type="scientific">Chilo suppressalis</name>
    <name type="common">Asiatic rice borer moth</name>
    <dbReference type="NCBI Taxonomy" id="168631"/>
    <lineage>
        <taxon>Eukaryota</taxon>
        <taxon>Metazoa</taxon>
        <taxon>Ecdysozoa</taxon>
        <taxon>Arthropoda</taxon>
        <taxon>Hexapoda</taxon>
        <taxon>Insecta</taxon>
        <taxon>Pterygota</taxon>
        <taxon>Neoptera</taxon>
        <taxon>Endopterygota</taxon>
        <taxon>Lepidoptera</taxon>
        <taxon>Glossata</taxon>
        <taxon>Ditrysia</taxon>
        <taxon>Pyraloidea</taxon>
        <taxon>Crambidae</taxon>
        <taxon>Crambinae</taxon>
        <taxon>Chilo</taxon>
    </lineage>
</organism>
<reference evidence="2" key="1">
    <citation type="submission" date="2021-12" db="EMBL/GenBank/DDBJ databases">
        <authorList>
            <person name="King R."/>
        </authorList>
    </citation>
    <scope>NUCLEOTIDE SEQUENCE</scope>
</reference>
<evidence type="ECO:0000313" key="2">
    <source>
        <dbReference type="EMBL" id="CAH0401284.1"/>
    </source>
</evidence>
<dbReference type="Proteomes" id="UP001153292">
    <property type="component" value="Chromosome 19"/>
</dbReference>
<feature type="compositionally biased region" description="Polar residues" evidence="1">
    <location>
        <begin position="206"/>
        <end position="241"/>
    </location>
</feature>
<gene>
    <name evidence="2" type="ORF">CHILSU_LOCUS4507</name>
</gene>
<dbReference type="EMBL" id="OU963912">
    <property type="protein sequence ID" value="CAH0401284.1"/>
    <property type="molecule type" value="Genomic_DNA"/>
</dbReference>
<evidence type="ECO:0000313" key="3">
    <source>
        <dbReference type="Proteomes" id="UP001153292"/>
    </source>
</evidence>
<accession>A0ABN8B3J8</accession>
<evidence type="ECO:0000256" key="1">
    <source>
        <dbReference type="SAM" id="MobiDB-lite"/>
    </source>
</evidence>
<sequence length="282" mass="30223">MSDSFTCTTSRSTRTTTDLMDSTAAWLSSRRGFLYSIDAIHSFKVFNELFLLQHSMLYFFHHYELPVILQQAQLQQLLLRTHRGMGMMPIMGLAGIAALASGAAYHDAPGTGSQATPPTTQSTTQTVQNTVQSTTQTSPSVSTAQTNTTHTGDVISSRTTATETSATGTNTASNENEETTVITAPDKYSSPAGGDNIRIEEIARKTSSGDVTVSSNSNPTVASSIAHNAPSGANTIANNVSEQDETSTLDRRRKKSDEQNSDDPPLEIENTSTERLAPRASP</sequence>
<protein>
    <submittedName>
        <fullName evidence="2">Uncharacterized protein</fullName>
    </submittedName>
</protein>